<dbReference type="Proteomes" id="UP000038010">
    <property type="component" value="Unassembled WGS sequence"/>
</dbReference>
<keyword evidence="4" id="KW-1185">Reference proteome</keyword>
<evidence type="ECO:0000313" key="4">
    <source>
        <dbReference type="Proteomes" id="UP000038010"/>
    </source>
</evidence>
<feature type="region of interest" description="Disordered" evidence="2">
    <location>
        <begin position="450"/>
        <end position="475"/>
    </location>
</feature>
<feature type="region of interest" description="Disordered" evidence="2">
    <location>
        <begin position="415"/>
        <end position="435"/>
    </location>
</feature>
<dbReference type="OrthoDB" id="10261634at2759"/>
<dbReference type="STRING" id="1664694.A0A0N1HGI4"/>
<feature type="compositionally biased region" description="Polar residues" evidence="2">
    <location>
        <begin position="415"/>
        <end position="425"/>
    </location>
</feature>
<dbReference type="RefSeq" id="XP_018005268.1">
    <property type="nucleotide sequence ID" value="XM_018142377.1"/>
</dbReference>
<organism evidence="3 4">
    <name type="scientific">Cyphellophora attinorum</name>
    <dbReference type="NCBI Taxonomy" id="1664694"/>
    <lineage>
        <taxon>Eukaryota</taxon>
        <taxon>Fungi</taxon>
        <taxon>Dikarya</taxon>
        <taxon>Ascomycota</taxon>
        <taxon>Pezizomycotina</taxon>
        <taxon>Eurotiomycetes</taxon>
        <taxon>Chaetothyriomycetidae</taxon>
        <taxon>Chaetothyriales</taxon>
        <taxon>Cyphellophoraceae</taxon>
        <taxon>Cyphellophora</taxon>
    </lineage>
</organism>
<feature type="coiled-coil region" evidence="1">
    <location>
        <begin position="740"/>
        <end position="767"/>
    </location>
</feature>
<evidence type="ECO:0000313" key="3">
    <source>
        <dbReference type="EMBL" id="KPI45305.1"/>
    </source>
</evidence>
<evidence type="ECO:0000256" key="2">
    <source>
        <dbReference type="SAM" id="MobiDB-lite"/>
    </source>
</evidence>
<dbReference type="GeneID" id="28734257"/>
<dbReference type="EMBL" id="LFJN01000002">
    <property type="protein sequence ID" value="KPI45305.1"/>
    <property type="molecule type" value="Genomic_DNA"/>
</dbReference>
<sequence length="877" mass="96625">MFRSLFRRPRKVAIPREDSGTIGFQRVKVSEKPRNSITRTIANVVVLYCAYRTVVLLVYGPSPELKKRWDEAKKDTLKDYEKRQQALKDKSKPSEVLAQQRHGAFAKAKGFGKQAAEKEDLAEKDGDSTILMTIPGWIKELDPKPIKPDDPEMKAFETLKQDDKAIKKLMQIFDDGISQQVANNRRHQAAIRIIGFKAQVGRDLNFQPMFFHPPRYAMRCIVGTTTGTIKLKWTELDPEQGARLQKMLHPVVMSQAFFAGIWAFTTTSAALATAKVMDLLYPARTYKLKTEYGKIGKWLVIKNQQFGYSLGYEDKVITKLPSQRWNNEQAEKNLPFLKARALNHAIDMFKRKWIQGQLKSQRHTAAGAVNIVGFYDFIGDKGRYRVEVFGTYVPGDNVMIGPPQITGGKILADMSSRSKPQSRTLPSVMKSPEDMNIPHDSSLAPAIAAPTENSDQVSATVARQGEEKSHSADEPEQLAAKAVIEGMRGIAPTGELPAPEVMRADLVEARTAMKESHKALKALIESVQDGHEAPPPELRAKVAADKALNKILADKTAASIARPGLPPAHKQILEEMRDQLGADRAVLEQAEQRLNELAAATAKPKEKSNYVDPQAGTHAASIQNMKALAAKVQDRSLPTDARYAAAQALAKQTAEHLAAQTATIKAKGAAIGPAEEGLEPPSPQLRNALAEYRESHRKQVAKSGTTAGQAFVDMFGPIPPDQPECKAGLQAMSDDIAEKFAVQMEEVERAERKIAEYDANVRQTRQENQAEQKPGHVDAQIAAATLKSRGTPHAYDARLAAELAKTRVENDMIAEMTKEIKALSARLESEPGSPPQRARDALARLKAQGKSALEGLTYKPPSHTPFMNLKIPIMPGG</sequence>
<protein>
    <submittedName>
        <fullName evidence="3">Uncharacterized protein</fullName>
    </submittedName>
</protein>
<comment type="caution">
    <text evidence="3">The sequence shown here is derived from an EMBL/GenBank/DDBJ whole genome shotgun (WGS) entry which is preliminary data.</text>
</comment>
<feature type="compositionally biased region" description="Basic and acidic residues" evidence="2">
    <location>
        <begin position="464"/>
        <end position="473"/>
    </location>
</feature>
<reference evidence="3 4" key="1">
    <citation type="submission" date="2015-06" db="EMBL/GenBank/DDBJ databases">
        <title>Draft genome of the ant-associated black yeast Phialophora attae CBS 131958.</title>
        <authorList>
            <person name="Moreno L.F."/>
            <person name="Stielow B.J."/>
            <person name="de Hoog S."/>
            <person name="Vicente V.A."/>
            <person name="Weiss V.A."/>
            <person name="de Vries M."/>
            <person name="Cruz L.M."/>
            <person name="Souza E.M."/>
        </authorList>
    </citation>
    <scope>NUCLEOTIDE SEQUENCE [LARGE SCALE GENOMIC DNA]</scope>
    <source>
        <strain evidence="3 4">CBS 131958</strain>
    </source>
</reference>
<feature type="coiled-coil region" evidence="1">
    <location>
        <begin position="573"/>
        <end position="600"/>
    </location>
</feature>
<gene>
    <name evidence="3" type="ORF">AB675_2406</name>
</gene>
<proteinExistence type="predicted"/>
<feature type="compositionally biased region" description="Polar residues" evidence="2">
    <location>
        <begin position="451"/>
        <end position="461"/>
    </location>
</feature>
<evidence type="ECO:0000256" key="1">
    <source>
        <dbReference type="SAM" id="Coils"/>
    </source>
</evidence>
<accession>A0A0N1HGI4</accession>
<dbReference type="AlphaFoldDB" id="A0A0N1HGI4"/>
<keyword evidence="1" id="KW-0175">Coiled coil</keyword>
<name>A0A0N1HGI4_9EURO</name>
<dbReference type="VEuPathDB" id="FungiDB:AB675_2406"/>